<proteinExistence type="predicted"/>
<reference evidence="3" key="1">
    <citation type="journal article" date="2019" name="Plant Biotechnol. J.">
        <title>Genome sequencing of the Australian wild diploid species Gossypium australe highlights disease resistance and delayed gland morphogenesis.</title>
        <authorList>
            <person name="Cai Y."/>
            <person name="Cai X."/>
            <person name="Wang Q."/>
            <person name="Wang P."/>
            <person name="Zhang Y."/>
            <person name="Cai C."/>
            <person name="Xu Y."/>
            <person name="Wang K."/>
            <person name="Zhou Z."/>
            <person name="Wang C."/>
            <person name="Geng S."/>
            <person name="Li B."/>
            <person name="Dong Q."/>
            <person name="Hou Y."/>
            <person name="Wang H."/>
            <person name="Ai P."/>
            <person name="Liu Z."/>
            <person name="Yi F."/>
            <person name="Sun M."/>
            <person name="An G."/>
            <person name="Cheng J."/>
            <person name="Zhang Y."/>
            <person name="Shi Q."/>
            <person name="Xie Y."/>
            <person name="Shi X."/>
            <person name="Chang Y."/>
            <person name="Huang F."/>
            <person name="Chen Y."/>
            <person name="Hong S."/>
            <person name="Mi L."/>
            <person name="Sun Q."/>
            <person name="Zhang L."/>
            <person name="Zhou B."/>
            <person name="Peng R."/>
            <person name="Zhang X."/>
            <person name="Liu F."/>
        </authorList>
    </citation>
    <scope>NUCLEOTIDE SEQUENCE [LARGE SCALE GENOMIC DNA]</scope>
    <source>
        <strain evidence="3">cv. PA1801</strain>
    </source>
</reference>
<name>A0A5B6UPM4_9ROSI</name>
<accession>A0A5B6UPM4</accession>
<feature type="domain" description="Retrovirus-related Pol polyprotein from transposon TNT 1-94-like beta-barrel" evidence="1">
    <location>
        <begin position="104"/>
        <end position="182"/>
    </location>
</feature>
<dbReference type="OrthoDB" id="1002273at2759"/>
<evidence type="ECO:0000313" key="3">
    <source>
        <dbReference type="Proteomes" id="UP000325315"/>
    </source>
</evidence>
<dbReference type="Pfam" id="PF22936">
    <property type="entry name" value="Pol_BBD"/>
    <property type="match status" value="1"/>
</dbReference>
<sequence>MTDDKPIMDQVHVYEKLVSNILAEGIKMCEILQANILIETLSKSRSVYHNLLKNIKIEEVNCLKDKDLVTSSQFPLKANLVEFDAVIAIVVSEVNLIKNNVDCIIDTSTSKHFCANREMFTEFESVVEVEQVYMGNFSSSEVLGKKKILLKLTSGKTLALNNVLYIPTLRRNLISGGLLNKADINLVFEFDKLVLSRNGDYVGEGYQSGGEKVSDIKA</sequence>
<evidence type="ECO:0000259" key="1">
    <source>
        <dbReference type="Pfam" id="PF22936"/>
    </source>
</evidence>
<dbReference type="EMBL" id="SMMG02000012">
    <property type="protein sequence ID" value="KAA3455615.1"/>
    <property type="molecule type" value="Genomic_DNA"/>
</dbReference>
<dbReference type="InterPro" id="IPR054722">
    <property type="entry name" value="PolX-like_BBD"/>
</dbReference>
<keyword evidence="3" id="KW-1185">Reference proteome</keyword>
<dbReference type="PANTHER" id="PTHR47592">
    <property type="entry name" value="PBF68 PROTEIN"/>
    <property type="match status" value="1"/>
</dbReference>
<dbReference type="Proteomes" id="UP000325315">
    <property type="component" value="Unassembled WGS sequence"/>
</dbReference>
<comment type="caution">
    <text evidence="2">The sequence shown here is derived from an EMBL/GenBank/DDBJ whole genome shotgun (WGS) entry which is preliminary data.</text>
</comment>
<organism evidence="2 3">
    <name type="scientific">Gossypium australe</name>
    <dbReference type="NCBI Taxonomy" id="47621"/>
    <lineage>
        <taxon>Eukaryota</taxon>
        <taxon>Viridiplantae</taxon>
        <taxon>Streptophyta</taxon>
        <taxon>Embryophyta</taxon>
        <taxon>Tracheophyta</taxon>
        <taxon>Spermatophyta</taxon>
        <taxon>Magnoliopsida</taxon>
        <taxon>eudicotyledons</taxon>
        <taxon>Gunneridae</taxon>
        <taxon>Pentapetalae</taxon>
        <taxon>rosids</taxon>
        <taxon>malvids</taxon>
        <taxon>Malvales</taxon>
        <taxon>Malvaceae</taxon>
        <taxon>Malvoideae</taxon>
        <taxon>Gossypium</taxon>
    </lineage>
</organism>
<dbReference type="AlphaFoldDB" id="A0A5B6UPM4"/>
<gene>
    <name evidence="2" type="ORF">EPI10_018620</name>
</gene>
<protein>
    <submittedName>
        <fullName evidence="2">Ty1-copia retrotransposon protein</fullName>
    </submittedName>
</protein>
<dbReference type="PANTHER" id="PTHR47592:SF30">
    <property type="entry name" value="CCHC-TYPE DOMAIN-CONTAINING PROTEIN"/>
    <property type="match status" value="1"/>
</dbReference>
<evidence type="ECO:0000313" key="2">
    <source>
        <dbReference type="EMBL" id="KAA3455615.1"/>
    </source>
</evidence>